<dbReference type="Gene3D" id="3.40.5.10">
    <property type="entry name" value="Ribosomal protein L9, N-terminal domain"/>
    <property type="match status" value="1"/>
</dbReference>
<dbReference type="InterPro" id="IPR000244">
    <property type="entry name" value="Ribosomal_bL9"/>
</dbReference>
<dbReference type="InterPro" id="IPR020069">
    <property type="entry name" value="Ribosomal_bL9_C"/>
</dbReference>
<dbReference type="Proteomes" id="UP000033930">
    <property type="component" value="Unassembled WGS sequence"/>
</dbReference>
<keyword evidence="5 7" id="KW-0687">Ribonucleoprotein</keyword>
<feature type="domain" description="Ribosomal protein L9" evidence="8">
    <location>
        <begin position="13"/>
        <end position="40"/>
    </location>
</feature>
<dbReference type="HAMAP" id="MF_00503">
    <property type="entry name" value="Ribosomal_bL9"/>
    <property type="match status" value="1"/>
</dbReference>
<evidence type="ECO:0000256" key="4">
    <source>
        <dbReference type="ARBA" id="ARBA00022980"/>
    </source>
</evidence>
<comment type="function">
    <text evidence="7">Binds to the 23S rRNA.</text>
</comment>
<evidence type="ECO:0000256" key="1">
    <source>
        <dbReference type="ARBA" id="ARBA00010605"/>
    </source>
</evidence>
<dbReference type="NCBIfam" id="TIGR00158">
    <property type="entry name" value="L9"/>
    <property type="match status" value="1"/>
</dbReference>
<dbReference type="PANTHER" id="PTHR21368">
    <property type="entry name" value="50S RIBOSOMAL PROTEIN L9"/>
    <property type="match status" value="1"/>
</dbReference>
<dbReference type="Pfam" id="PF03948">
    <property type="entry name" value="Ribosomal_L9_C"/>
    <property type="match status" value="1"/>
</dbReference>
<dbReference type="InterPro" id="IPR036791">
    <property type="entry name" value="Ribosomal_bL9_C_sf"/>
</dbReference>
<organism evidence="9 10">
    <name type="scientific">Candidatus Uhrbacteria bacterium GW2011_GWC1_41_20</name>
    <dbReference type="NCBI Taxonomy" id="1618983"/>
    <lineage>
        <taxon>Bacteria</taxon>
        <taxon>Candidatus Uhriibacteriota</taxon>
    </lineage>
</organism>
<dbReference type="PROSITE" id="PS00651">
    <property type="entry name" value="RIBOSOMAL_L9"/>
    <property type="match status" value="1"/>
</dbReference>
<gene>
    <name evidence="7" type="primary">rplI</name>
    <name evidence="9" type="ORF">UU50_C0009G0037</name>
</gene>
<dbReference type="InterPro" id="IPR020070">
    <property type="entry name" value="Ribosomal_bL9_N"/>
</dbReference>
<name>A0A0G0XQQ5_9BACT</name>
<dbReference type="GO" id="GO:0006412">
    <property type="term" value="P:translation"/>
    <property type="evidence" value="ECO:0007669"/>
    <property type="project" value="UniProtKB-UniRule"/>
</dbReference>
<evidence type="ECO:0000313" key="10">
    <source>
        <dbReference type="Proteomes" id="UP000033930"/>
    </source>
</evidence>
<proteinExistence type="inferred from homology"/>
<keyword evidence="2 7" id="KW-0699">rRNA-binding</keyword>
<comment type="similarity">
    <text evidence="1 7">Belongs to the bacterial ribosomal protein bL9 family.</text>
</comment>
<evidence type="ECO:0000256" key="5">
    <source>
        <dbReference type="ARBA" id="ARBA00023274"/>
    </source>
</evidence>
<evidence type="ECO:0000256" key="3">
    <source>
        <dbReference type="ARBA" id="ARBA00022884"/>
    </source>
</evidence>
<evidence type="ECO:0000256" key="7">
    <source>
        <dbReference type="HAMAP-Rule" id="MF_00503"/>
    </source>
</evidence>
<dbReference type="InterPro" id="IPR020594">
    <property type="entry name" value="Ribosomal_bL9_bac/chp"/>
</dbReference>
<dbReference type="GO" id="GO:0003735">
    <property type="term" value="F:structural constituent of ribosome"/>
    <property type="evidence" value="ECO:0007669"/>
    <property type="project" value="InterPro"/>
</dbReference>
<dbReference type="InterPro" id="IPR036935">
    <property type="entry name" value="Ribosomal_bL9_N_sf"/>
</dbReference>
<evidence type="ECO:0000256" key="6">
    <source>
        <dbReference type="ARBA" id="ARBA00035292"/>
    </source>
</evidence>
<evidence type="ECO:0000256" key="2">
    <source>
        <dbReference type="ARBA" id="ARBA00022730"/>
    </source>
</evidence>
<dbReference type="InterPro" id="IPR009027">
    <property type="entry name" value="Ribosomal_bL9/RNase_H1_N"/>
</dbReference>
<dbReference type="EMBL" id="LCAW01000009">
    <property type="protein sequence ID" value="KKR99220.1"/>
    <property type="molecule type" value="Genomic_DNA"/>
</dbReference>
<evidence type="ECO:0000259" key="8">
    <source>
        <dbReference type="PROSITE" id="PS00651"/>
    </source>
</evidence>
<dbReference type="GO" id="GO:1990904">
    <property type="term" value="C:ribonucleoprotein complex"/>
    <property type="evidence" value="ECO:0007669"/>
    <property type="project" value="UniProtKB-KW"/>
</dbReference>
<dbReference type="GO" id="GO:0019843">
    <property type="term" value="F:rRNA binding"/>
    <property type="evidence" value="ECO:0007669"/>
    <property type="project" value="UniProtKB-UniRule"/>
</dbReference>
<comment type="caution">
    <text evidence="9">The sequence shown here is derived from an EMBL/GenBank/DDBJ whole genome shotgun (WGS) entry which is preliminary data.</text>
</comment>
<keyword evidence="4 7" id="KW-0689">Ribosomal protein</keyword>
<dbReference type="Gene3D" id="3.10.430.100">
    <property type="entry name" value="Ribosomal protein L9, C-terminal domain"/>
    <property type="match status" value="1"/>
</dbReference>
<dbReference type="SUPFAM" id="SSF55653">
    <property type="entry name" value="Ribosomal protein L9 C-domain"/>
    <property type="match status" value="1"/>
</dbReference>
<reference evidence="9 10" key="1">
    <citation type="journal article" date="2015" name="Nature">
        <title>rRNA introns, odd ribosomes, and small enigmatic genomes across a large radiation of phyla.</title>
        <authorList>
            <person name="Brown C.T."/>
            <person name="Hug L.A."/>
            <person name="Thomas B.C."/>
            <person name="Sharon I."/>
            <person name="Castelle C.J."/>
            <person name="Singh A."/>
            <person name="Wilkins M.J."/>
            <person name="Williams K.H."/>
            <person name="Banfield J.F."/>
        </authorList>
    </citation>
    <scope>NUCLEOTIDE SEQUENCE [LARGE SCALE GENOMIC DNA]</scope>
</reference>
<keyword evidence="3 7" id="KW-0694">RNA-binding</keyword>
<dbReference type="SUPFAM" id="SSF55658">
    <property type="entry name" value="L9 N-domain-like"/>
    <property type="match status" value="1"/>
</dbReference>
<dbReference type="AlphaFoldDB" id="A0A0G0XQQ5"/>
<dbReference type="Pfam" id="PF01281">
    <property type="entry name" value="Ribosomal_L9_N"/>
    <property type="match status" value="1"/>
</dbReference>
<sequence length="145" mass="15992">MKIILLEDVKTIGMKGDVKEVQEGYARNFLFPQHLAVEATEHSIRQQDEKKKAATAREKKQEKMDKLAVSKVDGVEVVISAKADKGKLYAAVTAKDVSEGLKEQGFKIDPDDIEFASTKETGSYEAIVSKGDYESGITVIIEAKE</sequence>
<protein>
    <recommendedName>
        <fullName evidence="6 7">Large ribosomal subunit protein bL9</fullName>
    </recommendedName>
</protein>
<accession>A0A0G0XQQ5</accession>
<dbReference type="GO" id="GO:0005840">
    <property type="term" value="C:ribosome"/>
    <property type="evidence" value="ECO:0007669"/>
    <property type="project" value="UniProtKB-KW"/>
</dbReference>
<evidence type="ECO:0000313" key="9">
    <source>
        <dbReference type="EMBL" id="KKR99220.1"/>
    </source>
</evidence>